<dbReference type="Pfam" id="PF04419">
    <property type="entry name" value="SERF-like_N"/>
    <property type="match status" value="1"/>
</dbReference>
<gene>
    <name evidence="4" type="ORF">CITCOLO1_LOCUS1399</name>
</gene>
<dbReference type="EMBL" id="OZ021735">
    <property type="protein sequence ID" value="CAK9309800.1"/>
    <property type="molecule type" value="Genomic_DNA"/>
</dbReference>
<proteinExistence type="inferred from homology"/>
<evidence type="ECO:0000313" key="5">
    <source>
        <dbReference type="Proteomes" id="UP001642487"/>
    </source>
</evidence>
<organism evidence="4 5">
    <name type="scientific">Citrullus colocynthis</name>
    <name type="common">colocynth</name>
    <dbReference type="NCBI Taxonomy" id="252529"/>
    <lineage>
        <taxon>Eukaryota</taxon>
        <taxon>Viridiplantae</taxon>
        <taxon>Streptophyta</taxon>
        <taxon>Embryophyta</taxon>
        <taxon>Tracheophyta</taxon>
        <taxon>Spermatophyta</taxon>
        <taxon>Magnoliopsida</taxon>
        <taxon>eudicotyledons</taxon>
        <taxon>Gunneridae</taxon>
        <taxon>Pentapetalae</taxon>
        <taxon>rosids</taxon>
        <taxon>fabids</taxon>
        <taxon>Cucurbitales</taxon>
        <taxon>Cucurbitaceae</taxon>
        <taxon>Benincaseae</taxon>
        <taxon>Citrullus</taxon>
    </lineage>
</organism>
<reference evidence="4 5" key="1">
    <citation type="submission" date="2024-03" db="EMBL/GenBank/DDBJ databases">
        <authorList>
            <person name="Gkanogiannis A."/>
            <person name="Becerra Lopez-Lavalle L."/>
        </authorList>
    </citation>
    <scope>NUCLEOTIDE SEQUENCE [LARGE SCALE GENOMIC DNA]</scope>
</reference>
<protein>
    <recommendedName>
        <fullName evidence="3">Small EDRK-rich factor-like N-terminal domain-containing protein</fullName>
    </recommendedName>
</protein>
<accession>A0ABP0XSW7</accession>
<feature type="region of interest" description="Disordered" evidence="2">
    <location>
        <begin position="73"/>
        <end position="143"/>
    </location>
</feature>
<evidence type="ECO:0000259" key="3">
    <source>
        <dbReference type="Pfam" id="PF04419"/>
    </source>
</evidence>
<feature type="compositionally biased region" description="Basic and acidic residues" evidence="2">
    <location>
        <begin position="74"/>
        <end position="91"/>
    </location>
</feature>
<dbReference type="Proteomes" id="UP001642487">
    <property type="component" value="Chromosome 1"/>
</dbReference>
<dbReference type="PANTHER" id="PTHR13596:SF0">
    <property type="entry name" value="SI:CH211-39K3.2-RELATED"/>
    <property type="match status" value="1"/>
</dbReference>
<dbReference type="PANTHER" id="PTHR13596">
    <property type="entry name" value="SMALL EDRK-RICH FACTOR 1"/>
    <property type="match status" value="1"/>
</dbReference>
<feature type="compositionally biased region" description="Gly residues" evidence="2">
    <location>
        <begin position="134"/>
        <end position="143"/>
    </location>
</feature>
<evidence type="ECO:0000256" key="2">
    <source>
        <dbReference type="SAM" id="MobiDB-lite"/>
    </source>
</evidence>
<feature type="compositionally biased region" description="Basic and acidic residues" evidence="2">
    <location>
        <begin position="109"/>
        <end position="128"/>
    </location>
</feature>
<evidence type="ECO:0000256" key="1">
    <source>
        <dbReference type="ARBA" id="ARBA00007309"/>
    </source>
</evidence>
<feature type="domain" description="Small EDRK-rich factor-like N-terminal" evidence="3">
    <location>
        <begin position="79"/>
        <end position="112"/>
    </location>
</feature>
<evidence type="ECO:0000313" key="4">
    <source>
        <dbReference type="EMBL" id="CAK9309800.1"/>
    </source>
</evidence>
<sequence>MALKGKYFKVGDFLGGTFCGIEISKWIEMRGTEELQDSEKVDSSGCLLKAYKTDADSISSIAAAADGSMIFARKGMDERGNQRERDRERAQARAGNKSKQPRNDGLTPEQRRQRDAKALQEKTARKAEMAAGGNNAGGGGKNK</sequence>
<dbReference type="InterPro" id="IPR007513">
    <property type="entry name" value="SERF-like_N"/>
</dbReference>
<dbReference type="InterPro" id="IPR040211">
    <property type="entry name" value="SERF1/2-like"/>
</dbReference>
<name>A0ABP0XSW7_9ROSI</name>
<keyword evidence="5" id="KW-1185">Reference proteome</keyword>
<comment type="similarity">
    <text evidence="1">Belongs to the SERF family.</text>
</comment>